<proteinExistence type="inferred from homology"/>
<evidence type="ECO:0000256" key="3">
    <source>
        <dbReference type="ARBA" id="ARBA00023015"/>
    </source>
</evidence>
<evidence type="ECO:0000256" key="2">
    <source>
        <dbReference type="ARBA" id="ARBA00009001"/>
    </source>
</evidence>
<dbReference type="SUPFAM" id="SSF54447">
    <property type="entry name" value="ssDNA-binding transcriptional regulator domain"/>
    <property type="match status" value="1"/>
</dbReference>
<sequence>MVLGLSSSPYLLLLVPLPTVFPSIASSFSLTLTHRIIRLRNDHRRHRHSTSSLSFANFIAMPKTTVDDSEDEVEPPRAKKAKPTKKQIKEEDEDDGGDDDSDDRMGGGVQRNNDGEAYFELAAKKRCTVRKWKENVLVDIREFYDKDGKTLPGKKGISLTLEQYKALRGVIMDGSLDKQIKKLEE</sequence>
<dbReference type="GO" id="GO:0003677">
    <property type="term" value="F:DNA binding"/>
    <property type="evidence" value="ECO:0007669"/>
    <property type="project" value="UniProtKB-KW"/>
</dbReference>
<evidence type="ECO:0000256" key="6">
    <source>
        <dbReference type="ARBA" id="ARBA00023242"/>
    </source>
</evidence>
<reference evidence="10 11" key="1">
    <citation type="submission" date="2024-10" db="EMBL/GenBank/DDBJ databases">
        <title>Updated reference genomes for cyclostephanoid diatoms.</title>
        <authorList>
            <person name="Roberts W.R."/>
            <person name="Alverson A.J."/>
        </authorList>
    </citation>
    <scope>NUCLEOTIDE SEQUENCE [LARGE SCALE GENOMIC DNA]</scope>
    <source>
        <strain evidence="10 11">AJA228-03</strain>
    </source>
</reference>
<keyword evidence="6" id="KW-0539">Nucleus</keyword>
<evidence type="ECO:0000259" key="9">
    <source>
        <dbReference type="Pfam" id="PF02229"/>
    </source>
</evidence>
<keyword evidence="3" id="KW-0805">Transcription regulation</keyword>
<feature type="domain" description="Transcriptional coactivator p15 (PC4) C-terminal" evidence="9">
    <location>
        <begin position="119"/>
        <end position="168"/>
    </location>
</feature>
<dbReference type="EMBL" id="JALLPB020000815">
    <property type="protein sequence ID" value="KAL3806406.1"/>
    <property type="molecule type" value="Genomic_DNA"/>
</dbReference>
<evidence type="ECO:0000256" key="7">
    <source>
        <dbReference type="SAM" id="MobiDB-lite"/>
    </source>
</evidence>
<keyword evidence="4" id="KW-0238">DNA-binding</keyword>
<evidence type="ECO:0000256" key="8">
    <source>
        <dbReference type="SAM" id="Phobius"/>
    </source>
</evidence>
<feature type="compositionally biased region" description="Acidic residues" evidence="7">
    <location>
        <begin position="90"/>
        <end position="102"/>
    </location>
</feature>
<evidence type="ECO:0000256" key="4">
    <source>
        <dbReference type="ARBA" id="ARBA00023125"/>
    </source>
</evidence>
<dbReference type="InterPro" id="IPR003173">
    <property type="entry name" value="PC4_C"/>
</dbReference>
<keyword evidence="11" id="KW-1185">Reference proteome</keyword>
<accession>A0ABD3R5I2</accession>
<dbReference type="InterPro" id="IPR009044">
    <property type="entry name" value="ssDNA-bd_transcriptional_reg"/>
</dbReference>
<comment type="caution">
    <text evidence="10">The sequence shown here is derived from an EMBL/GenBank/DDBJ whole genome shotgun (WGS) entry which is preliminary data.</text>
</comment>
<evidence type="ECO:0000313" key="10">
    <source>
        <dbReference type="EMBL" id="KAL3806406.1"/>
    </source>
</evidence>
<keyword evidence="8" id="KW-1133">Transmembrane helix</keyword>
<dbReference type="AlphaFoldDB" id="A0ABD3R5I2"/>
<gene>
    <name evidence="10" type="ORF">ACHAXA_006328</name>
</gene>
<organism evidence="10 11">
    <name type="scientific">Cyclostephanos tholiformis</name>
    <dbReference type="NCBI Taxonomy" id="382380"/>
    <lineage>
        <taxon>Eukaryota</taxon>
        <taxon>Sar</taxon>
        <taxon>Stramenopiles</taxon>
        <taxon>Ochrophyta</taxon>
        <taxon>Bacillariophyta</taxon>
        <taxon>Coscinodiscophyceae</taxon>
        <taxon>Thalassiosirophycidae</taxon>
        <taxon>Stephanodiscales</taxon>
        <taxon>Stephanodiscaceae</taxon>
        <taxon>Cyclostephanos</taxon>
    </lineage>
</organism>
<dbReference type="GO" id="GO:0005634">
    <property type="term" value="C:nucleus"/>
    <property type="evidence" value="ECO:0007669"/>
    <property type="project" value="UniProtKB-SubCell"/>
</dbReference>
<feature type="region of interest" description="Disordered" evidence="7">
    <location>
        <begin position="65"/>
        <end position="112"/>
    </location>
</feature>
<feature type="transmembrane region" description="Helical" evidence="8">
    <location>
        <begin position="20"/>
        <end position="37"/>
    </location>
</feature>
<dbReference type="Pfam" id="PF02229">
    <property type="entry name" value="PC4"/>
    <property type="match status" value="1"/>
</dbReference>
<evidence type="ECO:0000256" key="1">
    <source>
        <dbReference type="ARBA" id="ARBA00004123"/>
    </source>
</evidence>
<dbReference type="PANTHER" id="PTHR13215">
    <property type="entry name" value="RNA POLYMERASE II TRANSCRIPTIONAL COACTIVATOR"/>
    <property type="match status" value="1"/>
</dbReference>
<protein>
    <recommendedName>
        <fullName evidence="9">Transcriptional coactivator p15 (PC4) C-terminal domain-containing protein</fullName>
    </recommendedName>
</protein>
<comment type="similarity">
    <text evidence="2">Belongs to the transcriptional coactivator PC4 family.</text>
</comment>
<dbReference type="InterPro" id="IPR045125">
    <property type="entry name" value="Sub1/Tcp4-like"/>
</dbReference>
<keyword evidence="5" id="KW-0804">Transcription</keyword>
<evidence type="ECO:0000256" key="5">
    <source>
        <dbReference type="ARBA" id="ARBA00023163"/>
    </source>
</evidence>
<keyword evidence="8" id="KW-0472">Membrane</keyword>
<dbReference type="Proteomes" id="UP001530377">
    <property type="component" value="Unassembled WGS sequence"/>
</dbReference>
<dbReference type="Gene3D" id="2.30.31.10">
    <property type="entry name" value="Transcriptional Coactivator Pc4, Chain A"/>
    <property type="match status" value="1"/>
</dbReference>
<name>A0ABD3R5I2_9STRA</name>
<evidence type="ECO:0000313" key="11">
    <source>
        <dbReference type="Proteomes" id="UP001530377"/>
    </source>
</evidence>
<keyword evidence="8" id="KW-0812">Transmembrane</keyword>
<comment type="subcellular location">
    <subcellularLocation>
        <location evidence="1">Nucleus</location>
    </subcellularLocation>
</comment>